<dbReference type="Gene3D" id="4.10.75.10">
    <property type="entry name" value="Elafin-like"/>
    <property type="match status" value="1"/>
</dbReference>
<feature type="signal peptide" evidence="4">
    <location>
        <begin position="1"/>
        <end position="19"/>
    </location>
</feature>
<protein>
    <recommendedName>
        <fullName evidence="5">WAP domain-containing protein</fullName>
    </recommendedName>
</protein>
<name>A0AAV4RUJ6_9ARAC</name>
<evidence type="ECO:0000259" key="5">
    <source>
        <dbReference type="Pfam" id="PF00095"/>
    </source>
</evidence>
<dbReference type="InterPro" id="IPR036645">
    <property type="entry name" value="Elafin-like_sf"/>
</dbReference>
<evidence type="ECO:0000256" key="3">
    <source>
        <dbReference type="ARBA" id="ARBA00022729"/>
    </source>
</evidence>
<dbReference type="Proteomes" id="UP001054837">
    <property type="component" value="Unassembled WGS sequence"/>
</dbReference>
<proteinExistence type="predicted"/>
<evidence type="ECO:0000256" key="2">
    <source>
        <dbReference type="ARBA" id="ARBA00022656"/>
    </source>
</evidence>
<evidence type="ECO:0000313" key="6">
    <source>
        <dbReference type="EMBL" id="GIY25294.1"/>
    </source>
</evidence>
<keyword evidence="3 4" id="KW-0732">Signal</keyword>
<feature type="chain" id="PRO_5043853743" description="WAP domain-containing protein" evidence="4">
    <location>
        <begin position="20"/>
        <end position="74"/>
    </location>
</feature>
<dbReference type="EMBL" id="BPLQ01006784">
    <property type="protein sequence ID" value="GIY25294.1"/>
    <property type="molecule type" value="Genomic_DNA"/>
</dbReference>
<comment type="caution">
    <text evidence="6">The sequence shown here is derived from an EMBL/GenBank/DDBJ whole genome shotgun (WGS) entry which is preliminary data.</text>
</comment>
<feature type="domain" description="WAP" evidence="5">
    <location>
        <begin position="21"/>
        <end position="61"/>
    </location>
</feature>
<evidence type="ECO:0000256" key="1">
    <source>
        <dbReference type="ARBA" id="ARBA00002878"/>
    </source>
</evidence>
<dbReference type="InterPro" id="IPR008197">
    <property type="entry name" value="WAP_dom"/>
</dbReference>
<dbReference type="Pfam" id="PF00095">
    <property type="entry name" value="WAP"/>
    <property type="match status" value="1"/>
</dbReference>
<dbReference type="GO" id="GO:0005576">
    <property type="term" value="C:extracellular region"/>
    <property type="evidence" value="ECO:0007669"/>
    <property type="project" value="InterPro"/>
</dbReference>
<gene>
    <name evidence="6" type="ORF">CDAR_244021</name>
</gene>
<reference evidence="6 7" key="1">
    <citation type="submission" date="2021-06" db="EMBL/GenBank/DDBJ databases">
        <title>Caerostris darwini draft genome.</title>
        <authorList>
            <person name="Kono N."/>
            <person name="Arakawa K."/>
        </authorList>
    </citation>
    <scope>NUCLEOTIDE SEQUENCE [LARGE SCALE GENOMIC DNA]</scope>
</reference>
<dbReference type="GO" id="GO:0090729">
    <property type="term" value="F:toxin activity"/>
    <property type="evidence" value="ECO:0007669"/>
    <property type="project" value="UniProtKB-KW"/>
</dbReference>
<keyword evidence="2" id="KW-0800">Toxin</keyword>
<dbReference type="AlphaFoldDB" id="A0AAV4RUJ6"/>
<dbReference type="SUPFAM" id="SSF57256">
    <property type="entry name" value="Elafin-like"/>
    <property type="match status" value="1"/>
</dbReference>
<sequence length="74" mass="8123">MKTFAAVLILSLALILVSADYCPNSRHVKCVREDNQCCKDADCDIGQLCCRESCGNICRQPVDFPTNGKKSIPC</sequence>
<accession>A0AAV4RUJ6</accession>
<evidence type="ECO:0000256" key="4">
    <source>
        <dbReference type="SAM" id="SignalP"/>
    </source>
</evidence>
<organism evidence="6 7">
    <name type="scientific">Caerostris darwini</name>
    <dbReference type="NCBI Taxonomy" id="1538125"/>
    <lineage>
        <taxon>Eukaryota</taxon>
        <taxon>Metazoa</taxon>
        <taxon>Ecdysozoa</taxon>
        <taxon>Arthropoda</taxon>
        <taxon>Chelicerata</taxon>
        <taxon>Arachnida</taxon>
        <taxon>Araneae</taxon>
        <taxon>Araneomorphae</taxon>
        <taxon>Entelegynae</taxon>
        <taxon>Araneoidea</taxon>
        <taxon>Araneidae</taxon>
        <taxon>Caerostris</taxon>
    </lineage>
</organism>
<comment type="function">
    <text evidence="1">Has antibacterial activity.</text>
</comment>
<keyword evidence="7" id="KW-1185">Reference proteome</keyword>
<evidence type="ECO:0000313" key="7">
    <source>
        <dbReference type="Proteomes" id="UP001054837"/>
    </source>
</evidence>
<dbReference type="GO" id="GO:0030414">
    <property type="term" value="F:peptidase inhibitor activity"/>
    <property type="evidence" value="ECO:0007669"/>
    <property type="project" value="InterPro"/>
</dbReference>